<keyword evidence="12" id="KW-1185">Reference proteome</keyword>
<gene>
    <name evidence="11" type="ORF">JKP88DRAFT_330339</name>
</gene>
<dbReference type="NCBIfam" id="TIGR03598">
    <property type="entry name" value="GTPase_YsxC"/>
    <property type="match status" value="1"/>
</dbReference>
<keyword evidence="6" id="KW-0460">Magnesium</keyword>
<dbReference type="EMBL" id="JAFCMP010000517">
    <property type="protein sequence ID" value="KAG5178122.1"/>
    <property type="molecule type" value="Genomic_DNA"/>
</dbReference>
<dbReference type="PANTHER" id="PTHR11649">
    <property type="entry name" value="MSS1/TRME-RELATED GTP-BINDING PROTEIN"/>
    <property type="match status" value="1"/>
</dbReference>
<evidence type="ECO:0000256" key="2">
    <source>
        <dbReference type="ARBA" id="ARBA00009638"/>
    </source>
</evidence>
<sequence>VEFIGSYAEDENAWPSEAVPEVAFLGRSNVGKSSMLNCLFGERAAKVRFVVSKTPGRTQLINIFSARGGAGGARELCRFADLPGYGYAKLAKEDMRAIEGFLMQYLERRAQLKLLILLVDARRDALDSDAEILDFAADMGVGFRVLVVATKVDKLSAMEAALNLARIRDGFGLPEELPLPFSAVTGQGRKEVWQYIREACEMDRRKQ</sequence>
<keyword evidence="7" id="KW-0342">GTP-binding</keyword>
<keyword evidence="5" id="KW-0547">Nucleotide-binding</keyword>
<dbReference type="GO" id="GO:0051301">
    <property type="term" value="P:cell division"/>
    <property type="evidence" value="ECO:0007669"/>
    <property type="project" value="UniProtKB-KW"/>
</dbReference>
<evidence type="ECO:0000256" key="1">
    <source>
        <dbReference type="ARBA" id="ARBA00001946"/>
    </source>
</evidence>
<dbReference type="InterPro" id="IPR019987">
    <property type="entry name" value="GTP-bd_ribosome_bio_YsxC"/>
</dbReference>
<dbReference type="GO" id="GO:0005525">
    <property type="term" value="F:GTP binding"/>
    <property type="evidence" value="ECO:0007669"/>
    <property type="project" value="UniProtKB-KW"/>
</dbReference>
<keyword evidence="9" id="KW-0131">Cell cycle</keyword>
<dbReference type="InterPro" id="IPR027417">
    <property type="entry name" value="P-loop_NTPase"/>
</dbReference>
<organism evidence="11 12">
    <name type="scientific">Tribonema minus</name>
    <dbReference type="NCBI Taxonomy" id="303371"/>
    <lineage>
        <taxon>Eukaryota</taxon>
        <taxon>Sar</taxon>
        <taxon>Stramenopiles</taxon>
        <taxon>Ochrophyta</taxon>
        <taxon>PX clade</taxon>
        <taxon>Xanthophyceae</taxon>
        <taxon>Tribonematales</taxon>
        <taxon>Tribonemataceae</taxon>
        <taxon>Tribonema</taxon>
    </lineage>
</organism>
<dbReference type="OrthoDB" id="391988at2759"/>
<dbReference type="SUPFAM" id="SSF52540">
    <property type="entry name" value="P-loop containing nucleoside triphosphate hydrolases"/>
    <property type="match status" value="1"/>
</dbReference>
<evidence type="ECO:0000259" key="10">
    <source>
        <dbReference type="PROSITE" id="PS51706"/>
    </source>
</evidence>
<proteinExistence type="inferred from homology"/>
<dbReference type="CDD" id="cd01876">
    <property type="entry name" value="YihA_EngB"/>
    <property type="match status" value="1"/>
</dbReference>
<keyword evidence="3" id="KW-0132">Cell division</keyword>
<comment type="caution">
    <text evidence="11">The sequence shown here is derived from an EMBL/GenBank/DDBJ whole genome shotgun (WGS) entry which is preliminary data.</text>
</comment>
<evidence type="ECO:0000256" key="7">
    <source>
        <dbReference type="ARBA" id="ARBA00023134"/>
    </source>
</evidence>
<evidence type="ECO:0000256" key="9">
    <source>
        <dbReference type="ARBA" id="ARBA00023306"/>
    </source>
</evidence>
<evidence type="ECO:0000313" key="11">
    <source>
        <dbReference type="EMBL" id="KAG5178122.1"/>
    </source>
</evidence>
<dbReference type="AlphaFoldDB" id="A0A836CAC1"/>
<protein>
    <submittedName>
        <fullName evidence="11">P-loop containing nucleoside triphosphate hydrolase protein</fullName>
    </submittedName>
</protein>
<comment type="similarity">
    <text evidence="2">Belongs to the TRAFAC class TrmE-Era-EngA-EngB-Septin-like GTPase superfamily. EngB GTPase family.</text>
</comment>
<evidence type="ECO:0000256" key="3">
    <source>
        <dbReference type="ARBA" id="ARBA00022618"/>
    </source>
</evidence>
<dbReference type="HAMAP" id="MF_00321">
    <property type="entry name" value="GTPase_EngB"/>
    <property type="match status" value="1"/>
</dbReference>
<dbReference type="Pfam" id="PF01926">
    <property type="entry name" value="MMR_HSR1"/>
    <property type="match status" value="1"/>
</dbReference>
<keyword evidence="11" id="KW-0378">Hydrolase</keyword>
<dbReference type="Proteomes" id="UP000664859">
    <property type="component" value="Unassembled WGS sequence"/>
</dbReference>
<dbReference type="InterPro" id="IPR006073">
    <property type="entry name" value="GTP-bd"/>
</dbReference>
<dbReference type="GO" id="GO:0046872">
    <property type="term" value="F:metal ion binding"/>
    <property type="evidence" value="ECO:0007669"/>
    <property type="project" value="UniProtKB-KW"/>
</dbReference>
<dbReference type="PANTHER" id="PTHR11649:SF13">
    <property type="entry name" value="ENGB-TYPE G DOMAIN-CONTAINING PROTEIN"/>
    <property type="match status" value="1"/>
</dbReference>
<dbReference type="InterPro" id="IPR030393">
    <property type="entry name" value="G_ENGB_dom"/>
</dbReference>
<evidence type="ECO:0000256" key="4">
    <source>
        <dbReference type="ARBA" id="ARBA00022723"/>
    </source>
</evidence>
<evidence type="ECO:0000313" key="12">
    <source>
        <dbReference type="Proteomes" id="UP000664859"/>
    </source>
</evidence>
<feature type="non-terminal residue" evidence="11">
    <location>
        <position position="207"/>
    </location>
</feature>
<evidence type="ECO:0000256" key="6">
    <source>
        <dbReference type="ARBA" id="ARBA00022842"/>
    </source>
</evidence>
<accession>A0A836CAC1</accession>
<name>A0A836CAC1_9STRA</name>
<keyword evidence="4" id="KW-0479">Metal-binding</keyword>
<evidence type="ECO:0000256" key="5">
    <source>
        <dbReference type="ARBA" id="ARBA00022741"/>
    </source>
</evidence>
<dbReference type="Gene3D" id="3.40.50.300">
    <property type="entry name" value="P-loop containing nucleotide triphosphate hydrolases"/>
    <property type="match status" value="1"/>
</dbReference>
<comment type="cofactor">
    <cofactor evidence="1">
        <name>Mg(2+)</name>
        <dbReference type="ChEBI" id="CHEBI:18420"/>
    </cofactor>
</comment>
<feature type="domain" description="EngB-type G" evidence="10">
    <location>
        <begin position="18"/>
        <end position="202"/>
    </location>
</feature>
<reference evidence="11" key="1">
    <citation type="submission" date="2021-02" db="EMBL/GenBank/DDBJ databases">
        <title>First Annotated Genome of the Yellow-green Alga Tribonema minus.</title>
        <authorList>
            <person name="Mahan K.M."/>
        </authorList>
    </citation>
    <scope>NUCLEOTIDE SEQUENCE</scope>
    <source>
        <strain evidence="11">UTEX B ZZ1240</strain>
    </source>
</reference>
<evidence type="ECO:0000256" key="8">
    <source>
        <dbReference type="ARBA" id="ARBA00023210"/>
    </source>
</evidence>
<dbReference type="GO" id="GO:0016787">
    <property type="term" value="F:hydrolase activity"/>
    <property type="evidence" value="ECO:0007669"/>
    <property type="project" value="UniProtKB-KW"/>
</dbReference>
<dbReference type="PROSITE" id="PS51706">
    <property type="entry name" value="G_ENGB"/>
    <property type="match status" value="1"/>
</dbReference>
<keyword evidence="8" id="KW-0717">Septation</keyword>